<evidence type="ECO:0000313" key="3">
    <source>
        <dbReference type="Proteomes" id="UP000288805"/>
    </source>
</evidence>
<keyword evidence="1" id="KW-0732">Signal</keyword>
<feature type="signal peptide" evidence="1">
    <location>
        <begin position="1"/>
        <end position="16"/>
    </location>
</feature>
<accession>A0A438G095</accession>
<sequence length="92" mass="10072">MVQNLFLLTLAPVCNSGTWPSLFSNVSTVFLFDEILQGSLRDLSKKNQDHSLNQIERGDGEANDSDCGTSGYINNNHVAFSNSDNPALIPEQ</sequence>
<evidence type="ECO:0000313" key="2">
    <source>
        <dbReference type="EMBL" id="RVW65565.1"/>
    </source>
</evidence>
<dbReference type="AlphaFoldDB" id="A0A438G095"/>
<proteinExistence type="predicted"/>
<reference evidence="2 3" key="1">
    <citation type="journal article" date="2018" name="PLoS Genet.">
        <title>Population sequencing reveals clonal diversity and ancestral inbreeding in the grapevine cultivar Chardonnay.</title>
        <authorList>
            <person name="Roach M.J."/>
            <person name="Johnson D.L."/>
            <person name="Bohlmann J."/>
            <person name="van Vuuren H.J."/>
            <person name="Jones S.J."/>
            <person name="Pretorius I.S."/>
            <person name="Schmidt S.A."/>
            <person name="Borneman A.R."/>
        </authorList>
    </citation>
    <scope>NUCLEOTIDE SEQUENCE [LARGE SCALE GENOMIC DNA]</scope>
    <source>
        <strain evidence="3">cv. Chardonnay</strain>
        <tissue evidence="2">Leaf</tissue>
    </source>
</reference>
<comment type="caution">
    <text evidence="2">The sequence shown here is derived from an EMBL/GenBank/DDBJ whole genome shotgun (WGS) entry which is preliminary data.</text>
</comment>
<organism evidence="2 3">
    <name type="scientific">Vitis vinifera</name>
    <name type="common">Grape</name>
    <dbReference type="NCBI Taxonomy" id="29760"/>
    <lineage>
        <taxon>Eukaryota</taxon>
        <taxon>Viridiplantae</taxon>
        <taxon>Streptophyta</taxon>
        <taxon>Embryophyta</taxon>
        <taxon>Tracheophyta</taxon>
        <taxon>Spermatophyta</taxon>
        <taxon>Magnoliopsida</taxon>
        <taxon>eudicotyledons</taxon>
        <taxon>Gunneridae</taxon>
        <taxon>Pentapetalae</taxon>
        <taxon>rosids</taxon>
        <taxon>Vitales</taxon>
        <taxon>Vitaceae</taxon>
        <taxon>Viteae</taxon>
        <taxon>Vitis</taxon>
    </lineage>
</organism>
<feature type="chain" id="PRO_5019213949" evidence="1">
    <location>
        <begin position="17"/>
        <end position="92"/>
    </location>
</feature>
<protein>
    <submittedName>
        <fullName evidence="2">Uncharacterized protein</fullName>
    </submittedName>
</protein>
<gene>
    <name evidence="2" type="ORF">CK203_033181</name>
</gene>
<dbReference type="EMBL" id="QGNW01000687">
    <property type="protein sequence ID" value="RVW65565.1"/>
    <property type="molecule type" value="Genomic_DNA"/>
</dbReference>
<dbReference type="Proteomes" id="UP000288805">
    <property type="component" value="Unassembled WGS sequence"/>
</dbReference>
<name>A0A438G095_VITVI</name>
<evidence type="ECO:0000256" key="1">
    <source>
        <dbReference type="SAM" id="SignalP"/>
    </source>
</evidence>